<dbReference type="Gene3D" id="3.30.70.260">
    <property type="match status" value="1"/>
</dbReference>
<dbReference type="GO" id="GO:0009094">
    <property type="term" value="P:L-phenylalanine biosynthetic process"/>
    <property type="evidence" value="ECO:0007669"/>
    <property type="project" value="UniProtKB-UniPathway"/>
</dbReference>
<dbReference type="InterPro" id="IPR008242">
    <property type="entry name" value="Chor_mutase/pphenate_deHydtase"/>
</dbReference>
<comment type="catalytic activity">
    <reaction evidence="1">
        <text>chorismate = prephenate</text>
        <dbReference type="Rhea" id="RHEA:13897"/>
        <dbReference type="ChEBI" id="CHEBI:29748"/>
        <dbReference type="ChEBI" id="CHEBI:29934"/>
        <dbReference type="EC" id="5.4.99.5"/>
    </reaction>
</comment>
<dbReference type="EC" id="4.2.1.51" evidence="7"/>
<keyword evidence="15" id="KW-0511">Multifunctional enzyme</keyword>
<dbReference type="PROSITE" id="PS51671">
    <property type="entry name" value="ACT"/>
    <property type="match status" value="1"/>
</dbReference>
<dbReference type="InterPro" id="IPR045865">
    <property type="entry name" value="ACT-like_dom_sf"/>
</dbReference>
<dbReference type="CDD" id="cd04905">
    <property type="entry name" value="ACT_CM-PDT"/>
    <property type="match status" value="1"/>
</dbReference>
<comment type="caution">
    <text evidence="22">The sequence shown here is derived from an EMBL/GenBank/DDBJ whole genome shotgun (WGS) entry which is preliminary data.</text>
</comment>
<dbReference type="Gene3D" id="3.40.190.10">
    <property type="entry name" value="Periplasmic binding protein-like II"/>
    <property type="match status" value="2"/>
</dbReference>
<accession>A0A5C5ZTF5</accession>
<dbReference type="CDD" id="cd13630">
    <property type="entry name" value="PBP2_PDT_1"/>
    <property type="match status" value="1"/>
</dbReference>
<dbReference type="GO" id="GO:0004664">
    <property type="term" value="F:prephenate dehydratase activity"/>
    <property type="evidence" value="ECO:0007669"/>
    <property type="project" value="UniProtKB-EC"/>
</dbReference>
<dbReference type="EMBL" id="SJPQ01000001">
    <property type="protein sequence ID" value="TWT90337.1"/>
    <property type="molecule type" value="Genomic_DNA"/>
</dbReference>
<dbReference type="PANTHER" id="PTHR21022:SF19">
    <property type="entry name" value="PREPHENATE DEHYDRATASE-RELATED"/>
    <property type="match status" value="1"/>
</dbReference>
<comment type="subcellular location">
    <subcellularLocation>
        <location evidence="3">Cytoplasm</location>
    </subcellularLocation>
</comment>
<evidence type="ECO:0000256" key="11">
    <source>
        <dbReference type="ARBA" id="ARBA00023141"/>
    </source>
</evidence>
<gene>
    <name evidence="22" type="primary">pheA</name>
    <name evidence="22" type="ORF">Mal64_07240</name>
</gene>
<evidence type="ECO:0000256" key="2">
    <source>
        <dbReference type="ARBA" id="ARBA00002364"/>
    </source>
</evidence>
<keyword evidence="9" id="KW-0963">Cytoplasm</keyword>
<dbReference type="SUPFAM" id="SSF53850">
    <property type="entry name" value="Periplasmic binding protein-like II"/>
    <property type="match status" value="1"/>
</dbReference>
<evidence type="ECO:0000256" key="17">
    <source>
        <dbReference type="ARBA" id="ARBA00031520"/>
    </source>
</evidence>
<protein>
    <recommendedName>
        <fullName evidence="8">Bifunctional chorismate mutase/prephenate dehydratase</fullName>
        <ecNumber evidence="7">4.2.1.51</ecNumber>
        <ecNumber evidence="6">5.4.99.5</ecNumber>
    </recommendedName>
    <alternativeName>
        <fullName evidence="17">Chorismate mutase-prephenate dehydratase</fullName>
    </alternativeName>
    <alternativeName>
        <fullName evidence="16">p-protein</fullName>
    </alternativeName>
</protein>
<dbReference type="AlphaFoldDB" id="A0A5C5ZTF5"/>
<dbReference type="InterPro" id="IPR001086">
    <property type="entry name" value="Preph_deHydtase"/>
</dbReference>
<keyword evidence="13" id="KW-0413">Isomerase</keyword>
<keyword evidence="10" id="KW-0028">Amino-acid biosynthesis</keyword>
<keyword evidence="23" id="KW-1185">Reference proteome</keyword>
<dbReference type="InterPro" id="IPR002701">
    <property type="entry name" value="CM_II_prokaryot"/>
</dbReference>
<dbReference type="Pfam" id="PF00800">
    <property type="entry name" value="PDT"/>
    <property type="match status" value="1"/>
</dbReference>
<feature type="domain" description="ACT" evidence="21">
    <location>
        <begin position="280"/>
        <end position="363"/>
    </location>
</feature>
<dbReference type="EC" id="5.4.99.5" evidence="6"/>
<dbReference type="OrthoDB" id="9802281at2"/>
<evidence type="ECO:0000256" key="16">
    <source>
        <dbReference type="ARBA" id="ARBA00031175"/>
    </source>
</evidence>
<evidence type="ECO:0000256" key="5">
    <source>
        <dbReference type="ARBA" id="ARBA00004817"/>
    </source>
</evidence>
<evidence type="ECO:0000313" key="22">
    <source>
        <dbReference type="EMBL" id="TWT90337.1"/>
    </source>
</evidence>
<dbReference type="GO" id="GO:0046417">
    <property type="term" value="P:chorismate metabolic process"/>
    <property type="evidence" value="ECO:0007669"/>
    <property type="project" value="InterPro"/>
</dbReference>
<comment type="pathway">
    <text evidence="4">Amino-acid biosynthesis; L-phenylalanine biosynthesis; phenylpyruvate from prephenate: step 1/1.</text>
</comment>
<dbReference type="PROSITE" id="PS51171">
    <property type="entry name" value="PREPHENATE_DEHYDR_3"/>
    <property type="match status" value="1"/>
</dbReference>
<dbReference type="InterPro" id="IPR002912">
    <property type="entry name" value="ACT_dom"/>
</dbReference>
<keyword evidence="11" id="KW-0057">Aromatic amino acid biosynthesis</keyword>
<comment type="function">
    <text evidence="2">Catalyzes the Claisen rearrangement of chorismate to prephenate and the decarboxylation/dehydration of prephenate to phenylpyruvate.</text>
</comment>
<evidence type="ECO:0000256" key="13">
    <source>
        <dbReference type="ARBA" id="ARBA00023235"/>
    </source>
</evidence>
<dbReference type="NCBIfam" id="NF008865">
    <property type="entry name" value="PRK11898.1"/>
    <property type="match status" value="1"/>
</dbReference>
<dbReference type="GO" id="GO:0005737">
    <property type="term" value="C:cytoplasm"/>
    <property type="evidence" value="ECO:0007669"/>
    <property type="project" value="UniProtKB-SubCell"/>
</dbReference>
<evidence type="ECO:0000259" key="20">
    <source>
        <dbReference type="PROSITE" id="PS51171"/>
    </source>
</evidence>
<dbReference type="InterPro" id="IPR036979">
    <property type="entry name" value="CM_dom_sf"/>
</dbReference>
<evidence type="ECO:0000256" key="6">
    <source>
        <dbReference type="ARBA" id="ARBA00012404"/>
    </source>
</evidence>
<dbReference type="GO" id="GO:0004106">
    <property type="term" value="F:chorismate mutase activity"/>
    <property type="evidence" value="ECO:0007669"/>
    <property type="project" value="UniProtKB-EC"/>
</dbReference>
<evidence type="ECO:0000259" key="21">
    <source>
        <dbReference type="PROSITE" id="PS51671"/>
    </source>
</evidence>
<dbReference type="Proteomes" id="UP000315440">
    <property type="component" value="Unassembled WGS sequence"/>
</dbReference>
<feature type="domain" description="Prephenate dehydratase" evidence="20">
    <location>
        <begin position="94"/>
        <end position="268"/>
    </location>
</feature>
<dbReference type="InterPro" id="IPR036263">
    <property type="entry name" value="Chorismate_II_sf"/>
</dbReference>
<evidence type="ECO:0000313" key="23">
    <source>
        <dbReference type="Proteomes" id="UP000315440"/>
    </source>
</evidence>
<dbReference type="RefSeq" id="WP_146397130.1">
    <property type="nucleotide sequence ID" value="NZ_SJPQ01000001.1"/>
</dbReference>
<dbReference type="UniPathway" id="UPA00120">
    <property type="reaction ID" value="UER00203"/>
</dbReference>
<organism evidence="22 23">
    <name type="scientific">Pseudobythopirellula maris</name>
    <dbReference type="NCBI Taxonomy" id="2527991"/>
    <lineage>
        <taxon>Bacteria</taxon>
        <taxon>Pseudomonadati</taxon>
        <taxon>Planctomycetota</taxon>
        <taxon>Planctomycetia</taxon>
        <taxon>Pirellulales</taxon>
        <taxon>Lacipirellulaceae</taxon>
        <taxon>Pseudobythopirellula</taxon>
    </lineage>
</organism>
<evidence type="ECO:0000256" key="1">
    <source>
        <dbReference type="ARBA" id="ARBA00000824"/>
    </source>
</evidence>
<name>A0A5C5ZTF5_9BACT</name>
<evidence type="ECO:0000256" key="7">
    <source>
        <dbReference type="ARBA" id="ARBA00013147"/>
    </source>
</evidence>
<dbReference type="Pfam" id="PF01817">
    <property type="entry name" value="CM_2"/>
    <property type="match status" value="1"/>
</dbReference>
<keyword evidence="14 22" id="KW-0456">Lyase</keyword>
<evidence type="ECO:0000256" key="15">
    <source>
        <dbReference type="ARBA" id="ARBA00023268"/>
    </source>
</evidence>
<comment type="catalytic activity">
    <reaction evidence="18">
        <text>prephenate + H(+) = 3-phenylpyruvate + CO2 + H2O</text>
        <dbReference type="Rhea" id="RHEA:21648"/>
        <dbReference type="ChEBI" id="CHEBI:15377"/>
        <dbReference type="ChEBI" id="CHEBI:15378"/>
        <dbReference type="ChEBI" id="CHEBI:16526"/>
        <dbReference type="ChEBI" id="CHEBI:18005"/>
        <dbReference type="ChEBI" id="CHEBI:29934"/>
        <dbReference type="EC" id="4.2.1.51"/>
    </reaction>
</comment>
<evidence type="ECO:0000256" key="4">
    <source>
        <dbReference type="ARBA" id="ARBA00004741"/>
    </source>
</evidence>
<proteinExistence type="predicted"/>
<dbReference type="UniPathway" id="UPA00121">
    <property type="reaction ID" value="UER00345"/>
</dbReference>
<evidence type="ECO:0000256" key="10">
    <source>
        <dbReference type="ARBA" id="ARBA00022605"/>
    </source>
</evidence>
<comment type="pathway">
    <text evidence="5">Metabolic intermediate biosynthesis; prephenate biosynthesis; prephenate from chorismate: step 1/1.</text>
</comment>
<evidence type="ECO:0000256" key="8">
    <source>
        <dbReference type="ARBA" id="ARBA00014401"/>
    </source>
</evidence>
<evidence type="ECO:0000256" key="14">
    <source>
        <dbReference type="ARBA" id="ARBA00023239"/>
    </source>
</evidence>
<dbReference type="SUPFAM" id="SSF48600">
    <property type="entry name" value="Chorismate mutase II"/>
    <property type="match status" value="1"/>
</dbReference>
<feature type="site" description="Essential for prephenate dehydratase activity" evidence="19">
    <location>
        <position position="261"/>
    </location>
</feature>
<dbReference type="Gene3D" id="1.20.59.10">
    <property type="entry name" value="Chorismate mutase"/>
    <property type="match status" value="1"/>
</dbReference>
<evidence type="ECO:0000256" key="12">
    <source>
        <dbReference type="ARBA" id="ARBA00023222"/>
    </source>
</evidence>
<dbReference type="PIRSF" id="PIRSF001500">
    <property type="entry name" value="Chor_mut_pdt_Ppr"/>
    <property type="match status" value="1"/>
</dbReference>
<evidence type="ECO:0000256" key="18">
    <source>
        <dbReference type="ARBA" id="ARBA00047848"/>
    </source>
</evidence>
<evidence type="ECO:0000256" key="19">
    <source>
        <dbReference type="PIRSR" id="PIRSR001500-2"/>
    </source>
</evidence>
<keyword evidence="12" id="KW-0584">Phenylalanine biosynthesis</keyword>
<dbReference type="SUPFAM" id="SSF55021">
    <property type="entry name" value="ACT-like"/>
    <property type="match status" value="1"/>
</dbReference>
<evidence type="ECO:0000256" key="3">
    <source>
        <dbReference type="ARBA" id="ARBA00004496"/>
    </source>
</evidence>
<evidence type="ECO:0000256" key="9">
    <source>
        <dbReference type="ARBA" id="ARBA00022490"/>
    </source>
</evidence>
<dbReference type="PANTHER" id="PTHR21022">
    <property type="entry name" value="PREPHENATE DEHYDRATASE P PROTEIN"/>
    <property type="match status" value="1"/>
</dbReference>
<reference evidence="22 23" key="1">
    <citation type="submission" date="2019-02" db="EMBL/GenBank/DDBJ databases">
        <title>Deep-cultivation of Planctomycetes and their phenomic and genomic characterization uncovers novel biology.</title>
        <authorList>
            <person name="Wiegand S."/>
            <person name="Jogler M."/>
            <person name="Boedeker C."/>
            <person name="Pinto D."/>
            <person name="Vollmers J."/>
            <person name="Rivas-Marin E."/>
            <person name="Kohn T."/>
            <person name="Peeters S.H."/>
            <person name="Heuer A."/>
            <person name="Rast P."/>
            <person name="Oberbeckmann S."/>
            <person name="Bunk B."/>
            <person name="Jeske O."/>
            <person name="Meyerdierks A."/>
            <person name="Storesund J.E."/>
            <person name="Kallscheuer N."/>
            <person name="Luecker S."/>
            <person name="Lage O.M."/>
            <person name="Pohl T."/>
            <person name="Merkel B.J."/>
            <person name="Hornburger P."/>
            <person name="Mueller R.-W."/>
            <person name="Bruemmer F."/>
            <person name="Labrenz M."/>
            <person name="Spormann A.M."/>
            <person name="Op Den Camp H."/>
            <person name="Overmann J."/>
            <person name="Amann R."/>
            <person name="Jetten M.S.M."/>
            <person name="Mascher T."/>
            <person name="Medema M.H."/>
            <person name="Devos D.P."/>
            <person name="Kaster A.-K."/>
            <person name="Ovreas L."/>
            <person name="Rohde M."/>
            <person name="Galperin M.Y."/>
            <person name="Jogler C."/>
        </authorList>
    </citation>
    <scope>NUCLEOTIDE SEQUENCE [LARGE SCALE GENOMIC DNA]</scope>
    <source>
        <strain evidence="22 23">Mal64</strain>
    </source>
</reference>
<sequence length="369" mass="39185">MSKKKPQPAAPTPRTLRAQIAKIDRELLDALSDRASLCQSLAEAVGAPGGEAESSAAAVDKLVEKNTGPVTERSVRAVLREVEAACRAITTHERVAYLGPEHTYSHQAALHRFGDATELVPVGAIGAVFDEVASGSCEWGVVPLENSTHGRVTDTLEAFAKSEVQICGELPLRIHHCLLGKGKRSDVRRVASKAQALAQCGSWLTKHLPGVDTQPVASTAEAAVMASADPAVAAIASEQAGVHHGLRVLAHGIEDQSDNITRFAVIGMAPAAKTGGDKTAIVFEVAHEPGSLADAMAIFKRAKLNLTWIESFPIPGSRTAGQEGGRYLFFVEFLGHQTELRARRAIANLEKKAVQLRVLGSYPQSPPID</sequence>